<protein>
    <submittedName>
        <fullName evidence="1">Uncharacterized protein</fullName>
    </submittedName>
</protein>
<sequence length="132" mass="14730">MHPLVNYAVVCALPAVLFGVIEKGARVWMGTSPMPGRARPVATPVADTEGRRSRRPIEQLAEDLRRIGDELTRLRSADGYARRHRREATALAYDDVLRECARALEVPVPPCPFDDVMRLQVEADLARAGLLW</sequence>
<organism evidence="1 2">
    <name type="scientific">Metallococcus carri</name>
    <dbReference type="NCBI Taxonomy" id="1656884"/>
    <lineage>
        <taxon>Bacteria</taxon>
        <taxon>Bacillati</taxon>
        <taxon>Actinomycetota</taxon>
        <taxon>Actinomycetes</taxon>
        <taxon>Micrococcales</taxon>
        <taxon>Dermacoccaceae</taxon>
        <taxon>Metallococcus</taxon>
    </lineage>
</organism>
<reference evidence="1" key="1">
    <citation type="submission" date="2020-03" db="EMBL/GenBank/DDBJ databases">
        <title>Draft sequencing of Calidifontibacter sp. DB0510.</title>
        <authorList>
            <person name="Kim D.-U."/>
        </authorList>
    </citation>
    <scope>NUCLEOTIDE SEQUENCE</scope>
    <source>
        <strain evidence="1">DB0510</strain>
    </source>
</reference>
<evidence type="ECO:0000313" key="2">
    <source>
        <dbReference type="Proteomes" id="UP000744769"/>
    </source>
</evidence>
<dbReference type="AlphaFoldDB" id="A0A967B400"/>
<dbReference type="Proteomes" id="UP000744769">
    <property type="component" value="Unassembled WGS sequence"/>
</dbReference>
<gene>
    <name evidence="1" type="ORF">G9U51_05340</name>
</gene>
<proteinExistence type="predicted"/>
<dbReference type="EMBL" id="JAAOIV010000003">
    <property type="protein sequence ID" value="NHN55212.1"/>
    <property type="molecule type" value="Genomic_DNA"/>
</dbReference>
<accession>A0A967B400</accession>
<dbReference type="RefSeq" id="WP_166194342.1">
    <property type="nucleotide sequence ID" value="NZ_JAAOIV010000003.1"/>
</dbReference>
<evidence type="ECO:0000313" key="1">
    <source>
        <dbReference type="EMBL" id="NHN55212.1"/>
    </source>
</evidence>
<keyword evidence="2" id="KW-1185">Reference proteome</keyword>
<name>A0A967B400_9MICO</name>
<comment type="caution">
    <text evidence="1">The sequence shown here is derived from an EMBL/GenBank/DDBJ whole genome shotgun (WGS) entry which is preliminary data.</text>
</comment>